<dbReference type="EMBL" id="CP013189">
    <property type="protein sequence ID" value="ALO46629.1"/>
    <property type="molecule type" value="Genomic_DNA"/>
</dbReference>
<evidence type="ECO:0000313" key="2">
    <source>
        <dbReference type="EMBL" id="ALO46629.1"/>
    </source>
</evidence>
<dbReference type="STRING" id="1249552.PS2015_1988"/>
<evidence type="ECO:0000313" key="3">
    <source>
        <dbReference type="Proteomes" id="UP000065641"/>
    </source>
</evidence>
<protein>
    <submittedName>
        <fullName evidence="2">Regulatory protein, FmdB family</fullName>
    </submittedName>
</protein>
<accession>A0A0S2KEM7</accession>
<reference evidence="2 3" key="1">
    <citation type="submission" date="2015-11" db="EMBL/GenBank/DDBJ databases">
        <authorList>
            <person name="Zhang Y."/>
            <person name="Guo Z."/>
        </authorList>
    </citation>
    <scope>NUCLEOTIDE SEQUENCE [LARGE SCALE GENOMIC DNA]</scope>
    <source>
        <strain evidence="2 3">KCTC 32221</strain>
    </source>
</reference>
<dbReference type="Proteomes" id="UP000065641">
    <property type="component" value="Chromosome"/>
</dbReference>
<name>A0A0S2KEM7_9GAMM</name>
<organism evidence="2 3">
    <name type="scientific">Pseudohongiella spirulinae</name>
    <dbReference type="NCBI Taxonomy" id="1249552"/>
    <lineage>
        <taxon>Bacteria</taxon>
        <taxon>Pseudomonadati</taxon>
        <taxon>Pseudomonadota</taxon>
        <taxon>Gammaproteobacteria</taxon>
        <taxon>Pseudomonadales</taxon>
        <taxon>Pseudohongiellaceae</taxon>
        <taxon>Pseudohongiella</taxon>
    </lineage>
</organism>
<feature type="region of interest" description="Disordered" evidence="1">
    <location>
        <begin position="32"/>
        <end position="66"/>
    </location>
</feature>
<dbReference type="AlphaFoldDB" id="A0A0S2KEM7"/>
<keyword evidence="3" id="KW-1185">Reference proteome</keyword>
<proteinExistence type="predicted"/>
<feature type="compositionally biased region" description="Low complexity" evidence="1">
    <location>
        <begin position="49"/>
        <end position="66"/>
    </location>
</feature>
<gene>
    <name evidence="2" type="ORF">PS2015_1988</name>
</gene>
<dbReference type="KEGG" id="pspi:PS2015_1988"/>
<sequence>MSDAPLTECPVCHKPALAKQVSAPSFRLKGGGWYETDFKTGNRKHGTQDSAGDSGSKSSAASTPAA</sequence>
<evidence type="ECO:0000256" key="1">
    <source>
        <dbReference type="SAM" id="MobiDB-lite"/>
    </source>
</evidence>
<dbReference type="PATRIC" id="fig|1249552.3.peg.1994"/>